<evidence type="ECO:0000313" key="2">
    <source>
        <dbReference type="Proteomes" id="UP000646548"/>
    </source>
</evidence>
<dbReference type="Proteomes" id="UP000646548">
    <property type="component" value="Unassembled WGS sequence"/>
</dbReference>
<dbReference type="EMBL" id="WKFB01000028">
    <property type="protein sequence ID" value="KAF6738341.1"/>
    <property type="molecule type" value="Genomic_DNA"/>
</dbReference>
<dbReference type="AlphaFoldDB" id="A0A834L1J7"/>
<reference evidence="1" key="1">
    <citation type="journal article" name="BMC Genomics">
        <title>Long-read sequencing and de novo genome assembly of marine medaka (Oryzias melastigma).</title>
        <authorList>
            <person name="Liang P."/>
            <person name="Saqib H.S.A."/>
            <person name="Ni X."/>
            <person name="Shen Y."/>
        </authorList>
    </citation>
    <scope>NUCLEOTIDE SEQUENCE</scope>
    <source>
        <strain evidence="1">Bigg-433</strain>
    </source>
</reference>
<comment type="caution">
    <text evidence="1">The sequence shown here is derived from an EMBL/GenBank/DDBJ whole genome shotgun (WGS) entry which is preliminary data.</text>
</comment>
<evidence type="ECO:0000313" key="1">
    <source>
        <dbReference type="EMBL" id="KAF6738341.1"/>
    </source>
</evidence>
<proteinExistence type="predicted"/>
<protein>
    <submittedName>
        <fullName evidence="1">Uncharacterized protein</fullName>
    </submittedName>
</protein>
<accession>A0A834L1J7</accession>
<gene>
    <name evidence="1" type="ORF">FQA47_012351</name>
</gene>
<name>A0A834L1J7_ORYME</name>
<organism evidence="1 2">
    <name type="scientific">Oryzias melastigma</name>
    <name type="common">Marine medaka</name>
    <dbReference type="NCBI Taxonomy" id="30732"/>
    <lineage>
        <taxon>Eukaryota</taxon>
        <taxon>Metazoa</taxon>
        <taxon>Chordata</taxon>
        <taxon>Craniata</taxon>
        <taxon>Vertebrata</taxon>
        <taxon>Euteleostomi</taxon>
        <taxon>Actinopterygii</taxon>
        <taxon>Neopterygii</taxon>
        <taxon>Teleostei</taxon>
        <taxon>Neoteleostei</taxon>
        <taxon>Acanthomorphata</taxon>
        <taxon>Ovalentaria</taxon>
        <taxon>Atherinomorphae</taxon>
        <taxon>Beloniformes</taxon>
        <taxon>Adrianichthyidae</taxon>
        <taxon>Oryziinae</taxon>
        <taxon>Oryzias</taxon>
    </lineage>
</organism>
<sequence length="115" mass="13639">MTDKFVLHAQTTFFFIQTKKTVQRCTIVLQNRDFTEEWCAIYVLLQQPSNVTVKQRMVSELLLLCPLIHGIHELNQRSSEIQSRKCHRRNFSRQSECALSIKIHITPWIRMSNHL</sequence>